<dbReference type="AlphaFoldDB" id="A0A158CQF6"/>
<evidence type="ECO:0000313" key="1">
    <source>
        <dbReference type="EMBL" id="SAK84076.1"/>
    </source>
</evidence>
<keyword evidence="2" id="KW-1185">Reference proteome</keyword>
<dbReference type="EMBL" id="FCOF02000036">
    <property type="protein sequence ID" value="SAK84076.1"/>
    <property type="molecule type" value="Genomic_DNA"/>
</dbReference>
<gene>
    <name evidence="1" type="ORF">AWB75_05492</name>
</gene>
<dbReference type="Proteomes" id="UP000054870">
    <property type="component" value="Unassembled WGS sequence"/>
</dbReference>
<comment type="caution">
    <text evidence="1">The sequence shown here is derived from an EMBL/GenBank/DDBJ whole genome shotgun (WGS) entry which is preliminary data.</text>
</comment>
<protein>
    <submittedName>
        <fullName evidence="1">Uncharacterized protein</fullName>
    </submittedName>
</protein>
<evidence type="ECO:0000313" key="2">
    <source>
        <dbReference type="Proteomes" id="UP000054870"/>
    </source>
</evidence>
<sequence length="45" mass="5168">MAVAGSRIFHIYMSRPEPSRPPSLLRQKLMVEFVEKQLNAGTPKR</sequence>
<reference evidence="1" key="1">
    <citation type="submission" date="2016-01" db="EMBL/GenBank/DDBJ databases">
        <authorList>
            <person name="Peeters C."/>
        </authorList>
    </citation>
    <scope>NUCLEOTIDE SEQUENCE [LARGE SCALE GENOMIC DNA]</scope>
    <source>
        <strain evidence="1">LMG 29318</strain>
    </source>
</reference>
<proteinExistence type="predicted"/>
<organism evidence="1 2">
    <name type="scientific">Caballeronia catudaia</name>
    <dbReference type="NCBI Taxonomy" id="1777136"/>
    <lineage>
        <taxon>Bacteria</taxon>
        <taxon>Pseudomonadati</taxon>
        <taxon>Pseudomonadota</taxon>
        <taxon>Betaproteobacteria</taxon>
        <taxon>Burkholderiales</taxon>
        <taxon>Burkholderiaceae</taxon>
        <taxon>Caballeronia</taxon>
    </lineage>
</organism>
<accession>A0A158CQF6</accession>
<name>A0A158CQF6_9BURK</name>